<dbReference type="GO" id="GO:0044550">
    <property type="term" value="P:secondary metabolite biosynthetic process"/>
    <property type="evidence" value="ECO:0007669"/>
    <property type="project" value="TreeGrafter"/>
</dbReference>
<accession>D6GQF9</accession>
<dbReference type="Proteomes" id="UP000007468">
    <property type="component" value="Chromosome"/>
</dbReference>
<keyword evidence="8 9" id="KW-0012">Acyltransferase</keyword>
<feature type="active site" evidence="9">
    <location>
        <position position="112"/>
    </location>
</feature>
<dbReference type="InterPro" id="IPR013747">
    <property type="entry name" value="ACP_syn_III_C"/>
</dbReference>
<feature type="active site" evidence="9">
    <location>
        <position position="241"/>
    </location>
</feature>
<dbReference type="EMBL" id="CP002390">
    <property type="protein sequence ID" value="EFE29012.1"/>
    <property type="molecule type" value="Genomic_DNA"/>
</dbReference>
<dbReference type="InterPro" id="IPR004655">
    <property type="entry name" value="FabH"/>
</dbReference>
<comment type="pathway">
    <text evidence="9">Lipid metabolism; fatty acid biosynthesis.</text>
</comment>
<comment type="domain">
    <text evidence="9">The last Arg residue of the ACP-binding site is essential for the weak association between ACP/AcpP and FabH.</text>
</comment>
<organism evidence="12 13">
    <name type="scientific">Filifactor alocis (strain ATCC 35896 / CCUG 47790 / D40 B5)</name>
    <name type="common">Fusobacterium alocis</name>
    <dbReference type="NCBI Taxonomy" id="546269"/>
    <lineage>
        <taxon>Bacteria</taxon>
        <taxon>Bacillati</taxon>
        <taxon>Bacillota</taxon>
        <taxon>Clostridia</taxon>
        <taxon>Peptostreptococcales</taxon>
        <taxon>Filifactoraceae</taxon>
        <taxon>Filifactor</taxon>
    </lineage>
</organism>
<feature type="domain" description="Beta-ketoacyl-[acyl-carrier-protein] synthase III N-terminal" evidence="11">
    <location>
        <begin position="106"/>
        <end position="178"/>
    </location>
</feature>
<dbReference type="OrthoDB" id="9815506at2"/>
<dbReference type="Pfam" id="PF08541">
    <property type="entry name" value="ACP_syn_III_C"/>
    <property type="match status" value="1"/>
</dbReference>
<evidence type="ECO:0000256" key="2">
    <source>
        <dbReference type="ARBA" id="ARBA00022490"/>
    </source>
</evidence>
<evidence type="ECO:0000256" key="4">
    <source>
        <dbReference type="ARBA" id="ARBA00022679"/>
    </source>
</evidence>
<dbReference type="InterPro" id="IPR013751">
    <property type="entry name" value="ACP_syn_III_N"/>
</dbReference>
<evidence type="ECO:0000313" key="12">
    <source>
        <dbReference type="EMBL" id="EFE29012.1"/>
    </source>
</evidence>
<comment type="catalytic activity">
    <reaction evidence="9">
        <text>malonyl-[ACP] + acetyl-CoA + H(+) = 3-oxobutanoyl-[ACP] + CO2 + CoA</text>
        <dbReference type="Rhea" id="RHEA:12080"/>
        <dbReference type="Rhea" id="RHEA-COMP:9623"/>
        <dbReference type="Rhea" id="RHEA-COMP:9625"/>
        <dbReference type="ChEBI" id="CHEBI:15378"/>
        <dbReference type="ChEBI" id="CHEBI:16526"/>
        <dbReference type="ChEBI" id="CHEBI:57287"/>
        <dbReference type="ChEBI" id="CHEBI:57288"/>
        <dbReference type="ChEBI" id="CHEBI:78449"/>
        <dbReference type="ChEBI" id="CHEBI:78450"/>
        <dbReference type="EC" id="2.3.1.180"/>
    </reaction>
</comment>
<keyword evidence="4 9" id="KW-0808">Transferase</keyword>
<keyword evidence="5 9" id="KW-0276">Fatty acid metabolism</keyword>
<evidence type="ECO:0000256" key="8">
    <source>
        <dbReference type="ARBA" id="ARBA00023315"/>
    </source>
</evidence>
<feature type="active site" evidence="9">
    <location>
        <position position="271"/>
    </location>
</feature>
<dbReference type="NCBIfam" id="NF006829">
    <property type="entry name" value="PRK09352.1"/>
    <property type="match status" value="1"/>
</dbReference>
<sequence>MSFEVVSTGRYVPEKVVTNEDFVSKIDTTDEWIVSRTGIECRRYVENQTTADLGVLAAQKAIEKGNIPKEKIKAVIVATFTPDYLTPSVACLIQQQLQLPEDILSLDINGACSGFIYGMMLCDSLLTSFSEDEYILLIGTEVISKLLNFEDRGTCILFGDGAGAVILKKREGALGYFSVGSRGTSKELGCFGVDGKGSKPQVYMNGKEVFRFATATIVQCIEDVIEKNRVQKEEIDYVVCHQANKRIIDYAQKKSKISSEKFYVNIAEYGNTSSASIPIALDEMAEKNLLQRGMKVLMVGFGGGLTWGGTLIEW</sequence>
<dbReference type="Gene3D" id="3.40.47.10">
    <property type="match status" value="1"/>
</dbReference>
<dbReference type="RefSeq" id="WP_014262926.1">
    <property type="nucleotide sequence ID" value="NC_016630.1"/>
</dbReference>
<evidence type="ECO:0000256" key="5">
    <source>
        <dbReference type="ARBA" id="ARBA00022832"/>
    </source>
</evidence>
<feature type="domain" description="Beta-ketoacyl-[acyl-carrier-protein] synthase III C-terminal" evidence="10">
    <location>
        <begin position="226"/>
        <end position="314"/>
    </location>
</feature>
<evidence type="ECO:0000256" key="6">
    <source>
        <dbReference type="ARBA" id="ARBA00023098"/>
    </source>
</evidence>
<evidence type="ECO:0000256" key="7">
    <source>
        <dbReference type="ARBA" id="ARBA00023160"/>
    </source>
</evidence>
<comment type="subcellular location">
    <subcellularLocation>
        <location evidence="9">Cytoplasm</location>
    </subcellularLocation>
</comment>
<dbReference type="GO" id="GO:0006633">
    <property type="term" value="P:fatty acid biosynthetic process"/>
    <property type="evidence" value="ECO:0007669"/>
    <property type="project" value="UniProtKB-UniRule"/>
</dbReference>
<dbReference type="GO" id="GO:0033818">
    <property type="term" value="F:beta-ketoacyl-acyl-carrier-protein synthase III activity"/>
    <property type="evidence" value="ECO:0007669"/>
    <property type="project" value="UniProtKB-UniRule"/>
</dbReference>
<proteinExistence type="inferred from homology"/>
<dbReference type="PANTHER" id="PTHR34069:SF2">
    <property type="entry name" value="BETA-KETOACYL-[ACYL-CARRIER-PROTEIN] SYNTHASE III"/>
    <property type="match status" value="1"/>
</dbReference>
<dbReference type="eggNOG" id="COG0332">
    <property type="taxonomic scope" value="Bacteria"/>
</dbReference>
<dbReference type="AlphaFoldDB" id="D6GQF9"/>
<dbReference type="InterPro" id="IPR016039">
    <property type="entry name" value="Thiolase-like"/>
</dbReference>
<gene>
    <name evidence="9" type="primary">fabH</name>
    <name evidence="12" type="synonym">fabHA</name>
    <name evidence="12" type="ordered locus">HMPREF0389_00934</name>
</gene>
<dbReference type="KEGG" id="faa:HMPREF0389_00934"/>
<feature type="region of interest" description="ACP-binding" evidence="9">
    <location>
        <begin position="242"/>
        <end position="246"/>
    </location>
</feature>
<evidence type="ECO:0000259" key="11">
    <source>
        <dbReference type="Pfam" id="PF08545"/>
    </source>
</evidence>
<dbReference type="NCBIfam" id="TIGR00747">
    <property type="entry name" value="fabH"/>
    <property type="match status" value="1"/>
</dbReference>
<keyword evidence="9" id="KW-0511">Multifunctional enzyme</keyword>
<dbReference type="Pfam" id="PF08545">
    <property type="entry name" value="ACP_syn_III"/>
    <property type="match status" value="1"/>
</dbReference>
<evidence type="ECO:0000256" key="3">
    <source>
        <dbReference type="ARBA" id="ARBA00022516"/>
    </source>
</evidence>
<protein>
    <recommendedName>
        <fullName evidence="9">Beta-ketoacyl-[acyl-carrier-protein] synthase III</fullName>
        <shortName evidence="9">Beta-ketoacyl-ACP synthase III</shortName>
        <shortName evidence="9">KAS III</shortName>
        <ecNumber evidence="9">2.3.1.180</ecNumber>
    </recommendedName>
    <alternativeName>
        <fullName evidence="9">3-oxoacyl-[acyl-carrier-protein] synthase 3</fullName>
    </alternativeName>
    <alternativeName>
        <fullName evidence="9">3-oxoacyl-[acyl-carrier-protein] synthase III</fullName>
    </alternativeName>
</protein>
<name>D6GQF9_FILAD</name>
<dbReference type="SUPFAM" id="SSF53901">
    <property type="entry name" value="Thiolase-like"/>
    <property type="match status" value="1"/>
</dbReference>
<comment type="similarity">
    <text evidence="1 9">Belongs to the thiolase-like superfamily. FabH family.</text>
</comment>
<dbReference type="CDD" id="cd00830">
    <property type="entry name" value="KAS_III"/>
    <property type="match status" value="1"/>
</dbReference>
<comment type="subunit">
    <text evidence="9">Homodimer.</text>
</comment>
<dbReference type="PATRIC" id="fig|546269.5.peg.1439"/>
<dbReference type="UniPathway" id="UPA00094"/>
<dbReference type="EC" id="2.3.1.180" evidence="9"/>
<evidence type="ECO:0000313" key="13">
    <source>
        <dbReference type="Proteomes" id="UP000007468"/>
    </source>
</evidence>
<keyword evidence="7 9" id="KW-0275">Fatty acid biosynthesis</keyword>
<keyword evidence="2 9" id="KW-0963">Cytoplasm</keyword>
<keyword evidence="6 9" id="KW-0443">Lipid metabolism</keyword>
<dbReference type="HAMAP" id="MF_01815">
    <property type="entry name" value="FabH"/>
    <property type="match status" value="1"/>
</dbReference>
<keyword evidence="3 9" id="KW-0444">Lipid biosynthesis</keyword>
<evidence type="ECO:0000256" key="9">
    <source>
        <dbReference type="HAMAP-Rule" id="MF_01815"/>
    </source>
</evidence>
<evidence type="ECO:0000259" key="10">
    <source>
        <dbReference type="Pfam" id="PF08541"/>
    </source>
</evidence>
<comment type="function">
    <text evidence="9">Catalyzes the condensation reaction of fatty acid synthesis by the addition to an acyl acceptor of two carbons from malonyl-ACP. Catalyzes the first condensation reaction which initiates fatty acid synthesis and may therefore play a role in governing the total rate of fatty acid production. Possesses both acetoacetyl-ACP synthase and acetyl transacylase activities. Its substrate specificity determines the biosynthesis of branched-chain and/or straight-chain of fatty acids.</text>
</comment>
<dbReference type="STRING" id="546269.HMPREF0389_00934"/>
<dbReference type="GO" id="GO:0005737">
    <property type="term" value="C:cytoplasm"/>
    <property type="evidence" value="ECO:0007669"/>
    <property type="project" value="UniProtKB-SubCell"/>
</dbReference>
<keyword evidence="13" id="KW-1185">Reference proteome</keyword>
<dbReference type="GO" id="GO:0004315">
    <property type="term" value="F:3-oxoacyl-[acyl-carrier-protein] synthase activity"/>
    <property type="evidence" value="ECO:0007669"/>
    <property type="project" value="InterPro"/>
</dbReference>
<reference evidence="13" key="1">
    <citation type="submission" date="2010-12" db="EMBL/GenBank/DDBJ databases">
        <title>The genome sequence of Filifactor alocis strain ATCC 35896.</title>
        <authorList>
            <consortium name="The Broad Institute Genome Sequencing Platform"/>
            <person name="Ward D."/>
            <person name="Earl A."/>
            <person name="Feldgarden M."/>
            <person name="Young S.K."/>
            <person name="Gargeya S."/>
            <person name="Zeng Q."/>
            <person name="Alvarado L."/>
            <person name="Berlin A."/>
            <person name="Bochicchio J."/>
            <person name="Chapman S.B."/>
            <person name="Chen Z."/>
            <person name="Freedman E."/>
            <person name="Gellesch M."/>
            <person name="Goldberg J."/>
            <person name="Griggs A."/>
            <person name="Gujja S."/>
            <person name="Heilman E."/>
            <person name="Heiman D."/>
            <person name="Howarth C."/>
            <person name="Mehta T."/>
            <person name="Neiman D."/>
            <person name="Pearson M."/>
            <person name="Roberts A."/>
            <person name="Saif S."/>
            <person name="Shea T."/>
            <person name="Shenoy N."/>
            <person name="Sisk P."/>
            <person name="Stolte C."/>
            <person name="Sykes S."/>
            <person name="White J."/>
            <person name="Yandava C."/>
            <person name="Izard J."/>
            <person name="Blanton J.M."/>
            <person name="Baranova O.V."/>
            <person name="Tanner A.C."/>
            <person name="Dewhirst F.E."/>
            <person name="Haas B."/>
            <person name="Nusbaum C."/>
            <person name="Birren B."/>
        </authorList>
    </citation>
    <scope>NUCLEOTIDE SEQUENCE [LARGE SCALE GENOMIC DNA]</scope>
    <source>
        <strain evidence="13">ATCC 35896 / D40 B5</strain>
    </source>
</reference>
<dbReference type="PANTHER" id="PTHR34069">
    <property type="entry name" value="3-OXOACYL-[ACYL-CARRIER-PROTEIN] SYNTHASE 3"/>
    <property type="match status" value="1"/>
</dbReference>
<evidence type="ECO:0000256" key="1">
    <source>
        <dbReference type="ARBA" id="ARBA00008642"/>
    </source>
</evidence>